<name>A0A7K0CNM3_9ACTN</name>
<dbReference type="OrthoDB" id="5143400at2"/>
<sequence>MGTGTARQSDPFAGRGAVERAALVRAIRRDGALTDPAWRRAFEEVPRHLFVPYYYAGTPGGYERLWRDDPDEDRRRRWLEGAYANTPLATRVRDGELISSSSQPSLMARMLEALDVRAGHRVLEIGAGTGYNAALLCHRLGDDFVTTVDLYPEITEAARAHLADAGHHPAVVTGDGSRGCAAHAPYDRIIATCMLTAVPAAWLAQCAPDALILAPLGTGLLRLRVTAPGEGSGRFLETPAYFVPLRGGGREEPYEDTSGVPRRALGSDAFRFALALTAGVVPARELYEVWEDAGQPERERFGVSVRGGEQWVWLDSADGPYRWPVPR</sequence>
<keyword evidence="8" id="KW-0949">S-adenosyl-L-methionine</keyword>
<reference evidence="12 13" key="1">
    <citation type="submission" date="2019-10" db="EMBL/GenBank/DDBJ databases">
        <title>Streptomyces smaragdinus sp. nov. and Streptomyces fabii sp. nov., isolated from the gut of fungus growing-termite Macrotermes natalensis.</title>
        <authorList>
            <person name="Schwitalla J."/>
            <person name="Benndorf R."/>
            <person name="Martin K."/>
            <person name="De Beer W."/>
            <person name="Kaster A.-K."/>
            <person name="Vollmers J."/>
            <person name="Poulsen M."/>
            <person name="Beemelmanns C."/>
        </authorList>
    </citation>
    <scope>NUCLEOTIDE SEQUENCE [LARGE SCALE GENOMIC DNA]</scope>
    <source>
        <strain evidence="12 13">RB5</strain>
    </source>
</reference>
<dbReference type="PANTHER" id="PTHR11579">
    <property type="entry name" value="PROTEIN-L-ISOASPARTATE O-METHYLTRANSFERASE"/>
    <property type="match status" value="1"/>
</dbReference>
<dbReference type="EMBL" id="WEGJ01000028">
    <property type="protein sequence ID" value="MQY15078.1"/>
    <property type="molecule type" value="Genomic_DNA"/>
</dbReference>
<evidence type="ECO:0000256" key="3">
    <source>
        <dbReference type="ARBA" id="ARBA00011890"/>
    </source>
</evidence>
<gene>
    <name evidence="12" type="primary">pcm_5</name>
    <name evidence="12" type="ORF">SRB5_52560</name>
</gene>
<dbReference type="Proteomes" id="UP000466345">
    <property type="component" value="Unassembled WGS sequence"/>
</dbReference>
<keyword evidence="13" id="KW-1185">Reference proteome</keyword>
<evidence type="ECO:0000256" key="7">
    <source>
        <dbReference type="ARBA" id="ARBA00022679"/>
    </source>
</evidence>
<dbReference type="GO" id="GO:0032259">
    <property type="term" value="P:methylation"/>
    <property type="evidence" value="ECO:0007669"/>
    <property type="project" value="UniProtKB-KW"/>
</dbReference>
<evidence type="ECO:0000256" key="8">
    <source>
        <dbReference type="ARBA" id="ARBA00022691"/>
    </source>
</evidence>
<keyword evidence="5" id="KW-0963">Cytoplasm</keyword>
<evidence type="ECO:0000256" key="11">
    <source>
        <dbReference type="ARBA" id="ARBA00031350"/>
    </source>
</evidence>
<comment type="similarity">
    <text evidence="2">Belongs to the methyltransferase superfamily. L-isoaspartyl/D-aspartyl protein methyltransferase family.</text>
</comment>
<evidence type="ECO:0000256" key="2">
    <source>
        <dbReference type="ARBA" id="ARBA00005369"/>
    </source>
</evidence>
<evidence type="ECO:0000256" key="6">
    <source>
        <dbReference type="ARBA" id="ARBA00022603"/>
    </source>
</evidence>
<dbReference type="InterPro" id="IPR000682">
    <property type="entry name" value="PCMT"/>
</dbReference>
<evidence type="ECO:0000256" key="5">
    <source>
        <dbReference type="ARBA" id="ARBA00022490"/>
    </source>
</evidence>
<dbReference type="GO" id="GO:0004719">
    <property type="term" value="F:protein-L-isoaspartate (D-aspartate) O-methyltransferase activity"/>
    <property type="evidence" value="ECO:0007669"/>
    <property type="project" value="UniProtKB-EC"/>
</dbReference>
<dbReference type="RefSeq" id="WP_153455914.1">
    <property type="nucleotide sequence ID" value="NZ_WEGJ01000028.1"/>
</dbReference>
<dbReference type="PANTHER" id="PTHR11579:SF0">
    <property type="entry name" value="PROTEIN-L-ISOASPARTATE(D-ASPARTATE) O-METHYLTRANSFERASE"/>
    <property type="match status" value="1"/>
</dbReference>
<dbReference type="AlphaFoldDB" id="A0A7K0CNM3"/>
<evidence type="ECO:0000256" key="1">
    <source>
        <dbReference type="ARBA" id="ARBA00004496"/>
    </source>
</evidence>
<comment type="caution">
    <text evidence="12">The sequence shown here is derived from an EMBL/GenBank/DDBJ whole genome shotgun (WGS) entry which is preliminary data.</text>
</comment>
<organism evidence="12 13">
    <name type="scientific">Streptomyces smaragdinus</name>
    <dbReference type="NCBI Taxonomy" id="2585196"/>
    <lineage>
        <taxon>Bacteria</taxon>
        <taxon>Bacillati</taxon>
        <taxon>Actinomycetota</taxon>
        <taxon>Actinomycetes</taxon>
        <taxon>Kitasatosporales</taxon>
        <taxon>Streptomycetaceae</taxon>
        <taxon>Streptomyces</taxon>
    </lineage>
</organism>
<evidence type="ECO:0000313" key="13">
    <source>
        <dbReference type="Proteomes" id="UP000466345"/>
    </source>
</evidence>
<keyword evidence="6 12" id="KW-0489">Methyltransferase</keyword>
<accession>A0A7K0CNM3</accession>
<protein>
    <recommendedName>
        <fullName evidence="4">Protein-L-isoaspartate O-methyltransferase</fullName>
        <ecNumber evidence="3">2.1.1.77</ecNumber>
    </recommendedName>
    <alternativeName>
        <fullName evidence="11">L-isoaspartyl protein carboxyl methyltransferase</fullName>
    </alternativeName>
    <alternativeName>
        <fullName evidence="9">Protein L-isoaspartyl methyltransferase</fullName>
    </alternativeName>
    <alternativeName>
        <fullName evidence="10">Protein-beta-aspartate methyltransferase</fullName>
    </alternativeName>
</protein>
<evidence type="ECO:0000256" key="4">
    <source>
        <dbReference type="ARBA" id="ARBA00013346"/>
    </source>
</evidence>
<keyword evidence="7 12" id="KW-0808">Transferase</keyword>
<dbReference type="InterPro" id="IPR029063">
    <property type="entry name" value="SAM-dependent_MTases_sf"/>
</dbReference>
<proteinExistence type="inferred from homology"/>
<dbReference type="Pfam" id="PF01135">
    <property type="entry name" value="PCMT"/>
    <property type="match status" value="1"/>
</dbReference>
<evidence type="ECO:0000256" key="9">
    <source>
        <dbReference type="ARBA" id="ARBA00030757"/>
    </source>
</evidence>
<evidence type="ECO:0000256" key="10">
    <source>
        <dbReference type="ARBA" id="ARBA00031323"/>
    </source>
</evidence>
<comment type="subcellular location">
    <subcellularLocation>
        <location evidence="1">Cytoplasm</location>
    </subcellularLocation>
</comment>
<dbReference type="GO" id="GO:0005737">
    <property type="term" value="C:cytoplasm"/>
    <property type="evidence" value="ECO:0007669"/>
    <property type="project" value="UniProtKB-SubCell"/>
</dbReference>
<evidence type="ECO:0000313" key="12">
    <source>
        <dbReference type="EMBL" id="MQY15078.1"/>
    </source>
</evidence>
<dbReference type="CDD" id="cd02440">
    <property type="entry name" value="AdoMet_MTases"/>
    <property type="match status" value="1"/>
</dbReference>
<dbReference type="SUPFAM" id="SSF53335">
    <property type="entry name" value="S-adenosyl-L-methionine-dependent methyltransferases"/>
    <property type="match status" value="1"/>
</dbReference>
<dbReference type="EC" id="2.1.1.77" evidence="3"/>
<dbReference type="Gene3D" id="3.40.50.150">
    <property type="entry name" value="Vaccinia Virus protein VP39"/>
    <property type="match status" value="1"/>
</dbReference>